<keyword evidence="1" id="KW-0472">Membrane</keyword>
<organism evidence="2 3">
    <name type="scientific">Candidatus Woesebacteria bacterium GW2011_GWA2_40_7b</name>
    <dbReference type="NCBI Taxonomy" id="1618563"/>
    <lineage>
        <taxon>Bacteria</taxon>
        <taxon>Candidatus Woeseibacteriota</taxon>
    </lineage>
</organism>
<accession>A0A0G0W341</accession>
<evidence type="ECO:0000313" key="3">
    <source>
        <dbReference type="Proteomes" id="UP000034562"/>
    </source>
</evidence>
<protein>
    <submittedName>
        <fullName evidence="2">Uncharacterized protein</fullName>
    </submittedName>
</protein>
<feature type="transmembrane region" description="Helical" evidence="1">
    <location>
        <begin position="31"/>
        <end position="50"/>
    </location>
</feature>
<keyword evidence="1" id="KW-1133">Transmembrane helix</keyword>
<comment type="caution">
    <text evidence="2">The sequence shown here is derived from an EMBL/GenBank/DDBJ whole genome shotgun (WGS) entry which is preliminary data.</text>
</comment>
<name>A0A0G0W341_9BACT</name>
<dbReference type="AlphaFoldDB" id="A0A0G0W341"/>
<dbReference type="Proteomes" id="UP000034562">
    <property type="component" value="Unassembled WGS sequence"/>
</dbReference>
<sequence length="220" mass="24048">MKQGWRGQYYRYRGYFLDILNLYKKRSDLRAFVEVILSISTVTIFLVFALKPTALTIISLVKEIKGKQTAISGLNQKISDLSKAQALFIQNQDFISNIDIAVETKPEPDTITKQIIGLSVKNSVNILGLSIGQVSLIGKPVLVNVVSGSKPLPGNAQEMSVSINIQGDYLNMLSFISDFESLRIASKIDLVGINSSEADGAKVINMLVSARIPFLGNGLP</sequence>
<proteinExistence type="predicted"/>
<keyword evidence="1" id="KW-0812">Transmembrane</keyword>
<reference evidence="2 3" key="1">
    <citation type="journal article" date="2015" name="Nature">
        <title>rRNA introns, odd ribosomes, and small enigmatic genomes across a large radiation of phyla.</title>
        <authorList>
            <person name="Brown C.T."/>
            <person name="Hug L.A."/>
            <person name="Thomas B.C."/>
            <person name="Sharon I."/>
            <person name="Castelle C.J."/>
            <person name="Singh A."/>
            <person name="Wilkins M.J."/>
            <person name="Williams K.H."/>
            <person name="Banfield J.F."/>
        </authorList>
    </citation>
    <scope>NUCLEOTIDE SEQUENCE [LARGE SCALE GENOMIC DNA]</scope>
</reference>
<dbReference type="EMBL" id="LBZK01000039">
    <property type="protein sequence ID" value="KKR69677.1"/>
    <property type="molecule type" value="Genomic_DNA"/>
</dbReference>
<evidence type="ECO:0000256" key="1">
    <source>
        <dbReference type="SAM" id="Phobius"/>
    </source>
</evidence>
<evidence type="ECO:0000313" key="2">
    <source>
        <dbReference type="EMBL" id="KKR69677.1"/>
    </source>
</evidence>
<gene>
    <name evidence="2" type="ORF">UU12_C0039G0004</name>
</gene>
<dbReference type="STRING" id="1618563.UU12_C0039G0004"/>